<dbReference type="PROSITE" id="PS50846">
    <property type="entry name" value="HMA_2"/>
    <property type="match status" value="1"/>
</dbReference>
<dbReference type="AlphaFoldDB" id="A0A9D7S8A9"/>
<dbReference type="SUPFAM" id="SSF56784">
    <property type="entry name" value="HAD-like"/>
    <property type="match status" value="1"/>
</dbReference>
<dbReference type="InterPro" id="IPR023299">
    <property type="entry name" value="ATPase_P-typ_cyto_dom_N"/>
</dbReference>
<evidence type="ECO:0000256" key="8">
    <source>
        <dbReference type="ARBA" id="ARBA00022842"/>
    </source>
</evidence>
<dbReference type="SUPFAM" id="SSF55008">
    <property type="entry name" value="HMA, heavy metal-associated domain"/>
    <property type="match status" value="1"/>
</dbReference>
<evidence type="ECO:0000256" key="9">
    <source>
        <dbReference type="ARBA" id="ARBA00022967"/>
    </source>
</evidence>
<protein>
    <submittedName>
        <fullName evidence="15">Heavy metal translocating P-type ATPase metal-binding domain-containing protein</fullName>
    </submittedName>
</protein>
<dbReference type="Gene3D" id="3.40.50.1000">
    <property type="entry name" value="HAD superfamily/HAD-like"/>
    <property type="match status" value="1"/>
</dbReference>
<comment type="caution">
    <text evidence="15">The sequence shown here is derived from an EMBL/GenBank/DDBJ whole genome shotgun (WGS) entry which is preliminary data.</text>
</comment>
<keyword evidence="3" id="KW-0813">Transport</keyword>
<dbReference type="Pfam" id="PF12156">
    <property type="entry name" value="ATPase-cat_bd"/>
    <property type="match status" value="1"/>
</dbReference>
<keyword evidence="6 13" id="KW-0812">Transmembrane</keyword>
<keyword evidence="9" id="KW-1278">Translocase</keyword>
<gene>
    <name evidence="15" type="ORF">IPO85_06885</name>
</gene>
<dbReference type="InterPro" id="IPR059000">
    <property type="entry name" value="ATPase_P-type_domA"/>
</dbReference>
<dbReference type="PANTHER" id="PTHR43520:SF5">
    <property type="entry name" value="CATION-TRANSPORTING P-TYPE ATPASE-RELATED"/>
    <property type="match status" value="1"/>
</dbReference>
<feature type="transmembrane region" description="Helical" evidence="13">
    <location>
        <begin position="425"/>
        <end position="443"/>
    </location>
</feature>
<evidence type="ECO:0000313" key="16">
    <source>
        <dbReference type="Proteomes" id="UP000808349"/>
    </source>
</evidence>
<organism evidence="15 16">
    <name type="scientific">Candidatus Defluviibacterium haderslevense</name>
    <dbReference type="NCBI Taxonomy" id="2981993"/>
    <lineage>
        <taxon>Bacteria</taxon>
        <taxon>Pseudomonadati</taxon>
        <taxon>Bacteroidota</taxon>
        <taxon>Saprospiria</taxon>
        <taxon>Saprospirales</taxon>
        <taxon>Saprospiraceae</taxon>
        <taxon>Candidatus Defluviibacterium</taxon>
    </lineage>
</organism>
<dbReference type="EMBL" id="JADKFW010000004">
    <property type="protein sequence ID" value="MBK9717224.1"/>
    <property type="molecule type" value="Genomic_DNA"/>
</dbReference>
<evidence type="ECO:0000256" key="5">
    <source>
        <dbReference type="ARBA" id="ARBA00022553"/>
    </source>
</evidence>
<feature type="transmembrane region" description="Helical" evidence="13">
    <location>
        <begin position="179"/>
        <end position="198"/>
    </location>
</feature>
<dbReference type="SUPFAM" id="SSF81653">
    <property type="entry name" value="Calcium ATPase, transduction domain A"/>
    <property type="match status" value="1"/>
</dbReference>
<evidence type="ECO:0000256" key="11">
    <source>
        <dbReference type="ARBA" id="ARBA00023065"/>
    </source>
</evidence>
<dbReference type="Pfam" id="PF00702">
    <property type="entry name" value="Hydrolase"/>
    <property type="match status" value="1"/>
</dbReference>
<dbReference type="GO" id="GO:0055070">
    <property type="term" value="P:copper ion homeostasis"/>
    <property type="evidence" value="ECO:0007669"/>
    <property type="project" value="TreeGrafter"/>
</dbReference>
<evidence type="ECO:0000256" key="3">
    <source>
        <dbReference type="ARBA" id="ARBA00022448"/>
    </source>
</evidence>
<reference evidence="15 16" key="1">
    <citation type="submission" date="2020-10" db="EMBL/GenBank/DDBJ databases">
        <title>Connecting structure to function with the recovery of over 1000 high-quality activated sludge metagenome-assembled genomes encoding full-length rRNA genes using long-read sequencing.</title>
        <authorList>
            <person name="Singleton C.M."/>
            <person name="Petriglieri F."/>
            <person name="Kristensen J.M."/>
            <person name="Kirkegaard R.H."/>
            <person name="Michaelsen T.Y."/>
            <person name="Andersen M.H."/>
            <person name="Karst S.M."/>
            <person name="Dueholm M.S."/>
            <person name="Nielsen P.H."/>
            <person name="Albertsen M."/>
        </authorList>
    </citation>
    <scope>NUCLEOTIDE SEQUENCE [LARGE SCALE GENOMIC DNA]</scope>
    <source>
        <strain evidence="15">Ribe_18-Q3-R11-54_BAT3C.373</strain>
    </source>
</reference>
<evidence type="ECO:0000256" key="1">
    <source>
        <dbReference type="ARBA" id="ARBA00004651"/>
    </source>
</evidence>
<dbReference type="InterPro" id="IPR036163">
    <property type="entry name" value="HMA_dom_sf"/>
</dbReference>
<keyword evidence="7" id="KW-0479">Metal-binding</keyword>
<dbReference type="Pfam" id="PF00403">
    <property type="entry name" value="HMA"/>
    <property type="match status" value="1"/>
</dbReference>
<keyword evidence="11" id="KW-0406">Ion transport</keyword>
<dbReference type="GO" id="GO:0005524">
    <property type="term" value="F:ATP binding"/>
    <property type="evidence" value="ECO:0007669"/>
    <property type="project" value="InterPro"/>
</dbReference>
<name>A0A9D7S8A9_9BACT</name>
<dbReference type="GO" id="GO:0043682">
    <property type="term" value="F:P-type divalent copper transporter activity"/>
    <property type="evidence" value="ECO:0007669"/>
    <property type="project" value="TreeGrafter"/>
</dbReference>
<keyword evidence="5" id="KW-0597">Phosphoprotein</keyword>
<evidence type="ECO:0000256" key="12">
    <source>
        <dbReference type="ARBA" id="ARBA00023136"/>
    </source>
</evidence>
<dbReference type="PROSITE" id="PS00154">
    <property type="entry name" value="ATPASE_E1_E2"/>
    <property type="match status" value="1"/>
</dbReference>
<dbReference type="InterPro" id="IPR006121">
    <property type="entry name" value="HMA_dom"/>
</dbReference>
<comment type="subcellular location">
    <subcellularLocation>
        <location evidence="1">Cell membrane</location>
        <topology evidence="1">Multi-pass membrane protein</topology>
    </subcellularLocation>
</comment>
<evidence type="ECO:0000256" key="2">
    <source>
        <dbReference type="ARBA" id="ARBA00006024"/>
    </source>
</evidence>
<keyword evidence="10 13" id="KW-1133">Transmembrane helix</keyword>
<keyword evidence="4" id="KW-1003">Cell membrane</keyword>
<feature type="transmembrane region" description="Helical" evidence="13">
    <location>
        <begin position="742"/>
        <end position="763"/>
    </location>
</feature>
<feature type="transmembrane region" description="Helical" evidence="13">
    <location>
        <begin position="272"/>
        <end position="290"/>
    </location>
</feature>
<dbReference type="GO" id="GO:0016887">
    <property type="term" value="F:ATP hydrolysis activity"/>
    <property type="evidence" value="ECO:0007669"/>
    <property type="project" value="InterPro"/>
</dbReference>
<feature type="transmembrane region" description="Helical" evidence="13">
    <location>
        <begin position="449"/>
        <end position="469"/>
    </location>
</feature>
<dbReference type="GO" id="GO:0005886">
    <property type="term" value="C:plasma membrane"/>
    <property type="evidence" value="ECO:0007669"/>
    <property type="project" value="UniProtKB-SubCell"/>
</dbReference>
<accession>A0A9D7S8A9</accession>
<dbReference type="Gene3D" id="3.30.70.100">
    <property type="match status" value="1"/>
</dbReference>
<dbReference type="InterPro" id="IPR023214">
    <property type="entry name" value="HAD_sf"/>
</dbReference>
<dbReference type="InterPro" id="IPR036412">
    <property type="entry name" value="HAD-like_sf"/>
</dbReference>
<dbReference type="InterPro" id="IPR021993">
    <property type="entry name" value="ATPase-cat-bd"/>
</dbReference>
<dbReference type="Proteomes" id="UP000808349">
    <property type="component" value="Unassembled WGS sequence"/>
</dbReference>
<keyword evidence="12 13" id="KW-0472">Membrane</keyword>
<evidence type="ECO:0000256" key="7">
    <source>
        <dbReference type="ARBA" id="ARBA00022723"/>
    </source>
</evidence>
<keyword evidence="8" id="KW-0460">Magnesium</keyword>
<proteinExistence type="inferred from homology"/>
<evidence type="ECO:0000256" key="6">
    <source>
        <dbReference type="ARBA" id="ARBA00022692"/>
    </source>
</evidence>
<feature type="transmembrane region" description="Helical" evidence="13">
    <location>
        <begin position="248"/>
        <end position="266"/>
    </location>
</feature>
<dbReference type="Gene3D" id="2.70.150.10">
    <property type="entry name" value="Calcium-transporting ATPase, cytoplasmic transduction domain A"/>
    <property type="match status" value="1"/>
</dbReference>
<comment type="similarity">
    <text evidence="2">Belongs to the cation transport ATPase (P-type) (TC 3.A.3) family. Type IB subfamily.</text>
</comment>
<dbReference type="GO" id="GO:0005507">
    <property type="term" value="F:copper ion binding"/>
    <property type="evidence" value="ECO:0007669"/>
    <property type="project" value="TreeGrafter"/>
</dbReference>
<evidence type="ECO:0000256" key="4">
    <source>
        <dbReference type="ARBA" id="ARBA00022475"/>
    </source>
</evidence>
<dbReference type="PRINTS" id="PR00119">
    <property type="entry name" value="CATATPASE"/>
</dbReference>
<dbReference type="InterPro" id="IPR008250">
    <property type="entry name" value="ATPase_P-typ_transduc_dom_A_sf"/>
</dbReference>
<dbReference type="InterPro" id="IPR001757">
    <property type="entry name" value="P_typ_ATPase"/>
</dbReference>
<evidence type="ECO:0000256" key="13">
    <source>
        <dbReference type="SAM" id="Phobius"/>
    </source>
</evidence>
<dbReference type="PRINTS" id="PR00943">
    <property type="entry name" value="CUATPASE"/>
</dbReference>
<sequence>MKPVHSTVSICYHCGNDIPDRACHVDEKFFCCNGCKMVFEILNEHQLCDYYELNEKPGLIQNRSKRQDKYAFLEDTTIQKKLIKYADQHQTQVTFYLPQIHCSSCLWLLEQLASINNGIISSRVNFSKKEVFIVFDQHETSLRKVVETLDDIGYEPHLSLNELGSDPVSKTDRTRWYKIGVAGFCFANIMMISLADYFSISNAIEPKIAYFFKFVSVILALPVLFYSATEFFVSAWNGLKHRFLNIDLPVALALVITFIRSLYEISIGTGNGYLDSMSGIVFFMLIGRWLQSRTYRTISFDRDFKSFFPIALNVIKDGFIKPVEISKVKEKDIIQVYSNEIIPVDALLSKGEASIDYSFVNGESLPVKVEIGEIIYAGGKQLGGLLELVVVKEVSQSYLTNLWNNPIFNKKANIGKDTYDKIRTYFTYLVLLLGLSAGVYWYLQGELILMWNAMTTVLIVACPCALLLSKNYTNGNILRIFGLNQFYLRSPEIIEKISKVNHIVFDKTGTITQIQGSNVKYSGKLLNPEMRIIIVSLLKQNTHPTSQIIEAFLKEEETIKINHFKEIQGQGIEGWVNEKHIKIGSPQFVGKTFTQSTHGTKVVISIDGQVFGEFLISNKYRFGISRLIQRLKKNFTLSLISGDNDHEIETIQSLLGEESEIYFNQSPLQKLEYIKQLQEHYNLNVMMVGDGLNDAGALKQSEVGIAVADTSNSFTPSSDGVLDASKLNHLDTFIRLARVGKYIILFSFTISVLYNIIGLYYALQGILSPVVAAILMPASSITIILLSYGLTEIFAGHFSLKNRWNIFTNQTIDHDSE</sequence>
<dbReference type="PANTHER" id="PTHR43520">
    <property type="entry name" value="ATP7, ISOFORM B"/>
    <property type="match status" value="1"/>
</dbReference>
<feature type="transmembrane region" description="Helical" evidence="13">
    <location>
        <begin position="769"/>
        <end position="791"/>
    </location>
</feature>
<dbReference type="NCBIfam" id="TIGR01494">
    <property type="entry name" value="ATPase_P-type"/>
    <property type="match status" value="1"/>
</dbReference>
<dbReference type="Gene3D" id="3.40.1110.10">
    <property type="entry name" value="Calcium-transporting ATPase, cytoplasmic domain N"/>
    <property type="match status" value="1"/>
</dbReference>
<evidence type="ECO:0000256" key="10">
    <source>
        <dbReference type="ARBA" id="ARBA00022989"/>
    </source>
</evidence>
<dbReference type="Pfam" id="PF00122">
    <property type="entry name" value="E1-E2_ATPase"/>
    <property type="match status" value="1"/>
</dbReference>
<feature type="transmembrane region" description="Helical" evidence="13">
    <location>
        <begin position="210"/>
        <end position="236"/>
    </location>
</feature>
<dbReference type="InterPro" id="IPR018303">
    <property type="entry name" value="ATPase_P-typ_P_site"/>
</dbReference>
<evidence type="ECO:0000313" key="15">
    <source>
        <dbReference type="EMBL" id="MBK9717224.1"/>
    </source>
</evidence>
<evidence type="ECO:0000259" key="14">
    <source>
        <dbReference type="PROSITE" id="PS50846"/>
    </source>
</evidence>
<feature type="domain" description="HMA" evidence="14">
    <location>
        <begin position="91"/>
        <end position="157"/>
    </location>
</feature>